<comment type="caution">
    <text evidence="2">The sequence shown here is derived from an EMBL/GenBank/DDBJ whole genome shotgun (WGS) entry which is preliminary data.</text>
</comment>
<sequence length="611" mass="67933">EKAARARANAVLRPLTALTTGRCDQLRDAAWGSATDWARSREPPRRISERVLECHRGARDLKVHASDAELAFERLALRAEAGAHEALAASDDDEGAPPRGKAMPFVSGEASLSPAGAEPCDIKLVSPKGRYYFDRFHERMALPPSQVDEADIEATRSYTDRASASELRAWICGAPAEVAVFFVMKKTREDGVYALRPAWDTWRVNERFRCRSCAEKWPYMARGGVSTDEFVKELKRRRMKLPSVPSGCRYLCLVAMVTGFSWSPAICRGALGDVICDLSSFPRHGQLIHGLIPPSFAEVAFIYWVVKDDFASLALVRESDKTTVETVKEAARARLKEVGLDMRKDGVGDACPLSLGATITEQPCRLLASREKIQNVIGSIGAVMARGRASSQELSRIIGSWVWLAMRCRPAFCLLDARYKFVAKFEGDQTRRKLWESALHELHMLYHLAPLEAGMGAVETQATRSEVKAEVDRRWRLQQPRDIARDEEEELLLTGDDWEFSNRGIPNTSGESDAPPPRLMADVLAGYGGFGEEVRSECQCETLSVDNARNPRRDLMGPSFVELMCRAIMFGFFFMVHMVQRVREGSALARAAIPTCFACLAVGIGFSFENP</sequence>
<feature type="transmembrane region" description="Helical" evidence="1">
    <location>
        <begin position="555"/>
        <end position="576"/>
    </location>
</feature>
<evidence type="ECO:0000313" key="3">
    <source>
        <dbReference type="Proteomes" id="UP001189429"/>
    </source>
</evidence>
<keyword evidence="1" id="KW-1133">Transmembrane helix</keyword>
<keyword evidence="3" id="KW-1185">Reference proteome</keyword>
<feature type="transmembrane region" description="Helical" evidence="1">
    <location>
        <begin position="588"/>
        <end position="608"/>
    </location>
</feature>
<feature type="non-terminal residue" evidence="2">
    <location>
        <position position="611"/>
    </location>
</feature>
<organism evidence="2 3">
    <name type="scientific">Prorocentrum cordatum</name>
    <dbReference type="NCBI Taxonomy" id="2364126"/>
    <lineage>
        <taxon>Eukaryota</taxon>
        <taxon>Sar</taxon>
        <taxon>Alveolata</taxon>
        <taxon>Dinophyceae</taxon>
        <taxon>Prorocentrales</taxon>
        <taxon>Prorocentraceae</taxon>
        <taxon>Prorocentrum</taxon>
    </lineage>
</organism>
<evidence type="ECO:0000313" key="2">
    <source>
        <dbReference type="EMBL" id="CAK0844940.1"/>
    </source>
</evidence>
<keyword evidence="1" id="KW-0812">Transmembrane</keyword>
<protein>
    <submittedName>
        <fullName evidence="2">Uncharacterized protein</fullName>
    </submittedName>
</protein>
<evidence type="ECO:0000256" key="1">
    <source>
        <dbReference type="SAM" id="Phobius"/>
    </source>
</evidence>
<feature type="non-terminal residue" evidence="2">
    <location>
        <position position="1"/>
    </location>
</feature>
<keyword evidence="1" id="KW-0472">Membrane</keyword>
<dbReference type="EMBL" id="CAUYUJ010014704">
    <property type="protein sequence ID" value="CAK0844940.1"/>
    <property type="molecule type" value="Genomic_DNA"/>
</dbReference>
<name>A0ABN9TGJ3_9DINO</name>
<proteinExistence type="predicted"/>
<reference evidence="2" key="1">
    <citation type="submission" date="2023-10" db="EMBL/GenBank/DDBJ databases">
        <authorList>
            <person name="Chen Y."/>
            <person name="Shah S."/>
            <person name="Dougan E. K."/>
            <person name="Thang M."/>
            <person name="Chan C."/>
        </authorList>
    </citation>
    <scope>NUCLEOTIDE SEQUENCE [LARGE SCALE GENOMIC DNA]</scope>
</reference>
<dbReference type="Proteomes" id="UP001189429">
    <property type="component" value="Unassembled WGS sequence"/>
</dbReference>
<accession>A0ABN9TGJ3</accession>
<gene>
    <name evidence="2" type="ORF">PCOR1329_LOCUS38887</name>
</gene>